<dbReference type="CDD" id="cd00483">
    <property type="entry name" value="HPPK"/>
    <property type="match status" value="1"/>
</dbReference>
<dbReference type="FunCoup" id="A0A517SIM7">
    <property type="interactions" value="410"/>
</dbReference>
<protein>
    <recommendedName>
        <fullName evidence="4">2-amino-4-hydroxy-6-hydroxymethyldihydropteridine pyrophosphokinase</fullName>
        <ecNumber evidence="3">2.7.6.3</ecNumber>
    </recommendedName>
    <alternativeName>
        <fullName evidence="11">6-hydroxymethyl-7,8-dihydropterin pyrophosphokinase</fullName>
    </alternativeName>
    <alternativeName>
        <fullName evidence="12">7,8-dihydro-6-hydroxymethylpterin-pyrophosphokinase</fullName>
    </alternativeName>
</protein>
<dbReference type="GO" id="GO:0005524">
    <property type="term" value="F:ATP binding"/>
    <property type="evidence" value="ECO:0007669"/>
    <property type="project" value="UniProtKB-KW"/>
</dbReference>
<dbReference type="AlphaFoldDB" id="A0A517SIM7"/>
<dbReference type="GO" id="GO:0046654">
    <property type="term" value="P:tetrahydrofolate biosynthetic process"/>
    <property type="evidence" value="ECO:0007669"/>
    <property type="project" value="UniProtKB-UniPathway"/>
</dbReference>
<evidence type="ECO:0000256" key="7">
    <source>
        <dbReference type="ARBA" id="ARBA00022777"/>
    </source>
</evidence>
<feature type="domain" description="7,8-dihydro-6-hydroxymethylpterin-pyrophosphokinase" evidence="13">
    <location>
        <begin position="87"/>
        <end position="98"/>
    </location>
</feature>
<proteinExistence type="inferred from homology"/>
<dbReference type="KEGG" id="ccos:Pan44_40080"/>
<evidence type="ECO:0000256" key="4">
    <source>
        <dbReference type="ARBA" id="ARBA00016218"/>
    </source>
</evidence>
<comment type="pathway">
    <text evidence="1">Cofactor biosynthesis; tetrahydrofolate biosynthesis; 2-amino-4-hydroxy-6-hydroxymethyl-7,8-dihydropteridine diphosphate from 7,8-dihydroneopterin triphosphate: step 4/4.</text>
</comment>
<evidence type="ECO:0000256" key="8">
    <source>
        <dbReference type="ARBA" id="ARBA00022840"/>
    </source>
</evidence>
<evidence type="ECO:0000313" key="14">
    <source>
        <dbReference type="EMBL" id="QDT55959.1"/>
    </source>
</evidence>
<keyword evidence="5 14" id="KW-0808">Transferase</keyword>
<dbReference type="EC" id="2.7.6.3" evidence="3"/>
<evidence type="ECO:0000259" key="13">
    <source>
        <dbReference type="PROSITE" id="PS00794"/>
    </source>
</evidence>
<dbReference type="Pfam" id="PF01288">
    <property type="entry name" value="HPPK"/>
    <property type="match status" value="1"/>
</dbReference>
<evidence type="ECO:0000256" key="5">
    <source>
        <dbReference type="ARBA" id="ARBA00022679"/>
    </source>
</evidence>
<sequence length="241" mass="26554">MRSFVAFGGNLGYVADTFRAAAERVAKLPQTRIITRSRLFSTTPVGSRSTNPYLNAVAAVATELPADEFLARLHEIEHDFGRRRTGRWGPRTLDLDLLAYGDHISTTPELLLPHPHCWYRRFVLDPWSDIAPGFVLPTLGESVGSLLKRLRQRPLPIAALDDIANAEVTASIAALPEVEPQHDLAGDPAIIFSMSSGGPRERIVNLSMASDPAVYALDVLRAALDEPRPIMDSRELPRQQS</sequence>
<name>A0A517SIM7_9PLAN</name>
<evidence type="ECO:0000256" key="11">
    <source>
        <dbReference type="ARBA" id="ARBA00029766"/>
    </source>
</evidence>
<keyword evidence="6" id="KW-0547">Nucleotide-binding</keyword>
<dbReference type="EMBL" id="CP036271">
    <property type="protein sequence ID" value="QDT55959.1"/>
    <property type="molecule type" value="Genomic_DNA"/>
</dbReference>
<dbReference type="GO" id="GO:0003848">
    <property type="term" value="F:2-amino-4-hydroxy-6-hydroxymethyldihydropteridine diphosphokinase activity"/>
    <property type="evidence" value="ECO:0007669"/>
    <property type="project" value="UniProtKB-EC"/>
</dbReference>
<dbReference type="GO" id="GO:0016301">
    <property type="term" value="F:kinase activity"/>
    <property type="evidence" value="ECO:0007669"/>
    <property type="project" value="UniProtKB-KW"/>
</dbReference>
<dbReference type="Proteomes" id="UP000315700">
    <property type="component" value="Chromosome"/>
</dbReference>
<dbReference type="RefSeq" id="WP_145032570.1">
    <property type="nucleotide sequence ID" value="NZ_CP036271.1"/>
</dbReference>
<evidence type="ECO:0000256" key="10">
    <source>
        <dbReference type="ARBA" id="ARBA00029409"/>
    </source>
</evidence>
<gene>
    <name evidence="14" type="primary">folK_2</name>
    <name evidence="14" type="ORF">Pan44_40080</name>
</gene>
<evidence type="ECO:0000313" key="15">
    <source>
        <dbReference type="Proteomes" id="UP000315700"/>
    </source>
</evidence>
<dbReference type="NCBIfam" id="TIGR01498">
    <property type="entry name" value="folK"/>
    <property type="match status" value="1"/>
</dbReference>
<dbReference type="Gene3D" id="3.30.70.560">
    <property type="entry name" value="7,8-Dihydro-6-hydroxymethylpterin-pyrophosphokinase HPPK"/>
    <property type="match status" value="1"/>
</dbReference>
<evidence type="ECO:0000256" key="9">
    <source>
        <dbReference type="ARBA" id="ARBA00022909"/>
    </source>
</evidence>
<dbReference type="PANTHER" id="PTHR43071:SF1">
    <property type="entry name" value="2-AMINO-4-HYDROXY-6-HYDROXYMETHYLDIHYDROPTERIDINE PYROPHOSPHOKINASE"/>
    <property type="match status" value="1"/>
</dbReference>
<evidence type="ECO:0000256" key="12">
    <source>
        <dbReference type="ARBA" id="ARBA00033413"/>
    </source>
</evidence>
<comment type="function">
    <text evidence="10">Catalyzes the transfer of pyrophosphate from adenosine triphosphate (ATP) to 6-hydroxymethyl-7,8-dihydropterin, an enzymatic step in folate biosynthesis pathway.</text>
</comment>
<dbReference type="PANTHER" id="PTHR43071">
    <property type="entry name" value="2-AMINO-4-HYDROXY-6-HYDROXYMETHYLDIHYDROPTERIDINE PYROPHOSPHOKINASE"/>
    <property type="match status" value="1"/>
</dbReference>
<comment type="similarity">
    <text evidence="2">Belongs to the HPPK family.</text>
</comment>
<evidence type="ECO:0000256" key="6">
    <source>
        <dbReference type="ARBA" id="ARBA00022741"/>
    </source>
</evidence>
<keyword evidence="15" id="KW-1185">Reference proteome</keyword>
<dbReference type="PROSITE" id="PS00794">
    <property type="entry name" value="HPPK"/>
    <property type="match status" value="1"/>
</dbReference>
<dbReference type="GO" id="GO:0046656">
    <property type="term" value="P:folic acid biosynthetic process"/>
    <property type="evidence" value="ECO:0007669"/>
    <property type="project" value="UniProtKB-KW"/>
</dbReference>
<reference evidence="14 15" key="1">
    <citation type="submission" date="2019-02" db="EMBL/GenBank/DDBJ databases">
        <title>Deep-cultivation of Planctomycetes and their phenomic and genomic characterization uncovers novel biology.</title>
        <authorList>
            <person name="Wiegand S."/>
            <person name="Jogler M."/>
            <person name="Boedeker C."/>
            <person name="Pinto D."/>
            <person name="Vollmers J."/>
            <person name="Rivas-Marin E."/>
            <person name="Kohn T."/>
            <person name="Peeters S.H."/>
            <person name="Heuer A."/>
            <person name="Rast P."/>
            <person name="Oberbeckmann S."/>
            <person name="Bunk B."/>
            <person name="Jeske O."/>
            <person name="Meyerdierks A."/>
            <person name="Storesund J.E."/>
            <person name="Kallscheuer N."/>
            <person name="Luecker S."/>
            <person name="Lage O.M."/>
            <person name="Pohl T."/>
            <person name="Merkel B.J."/>
            <person name="Hornburger P."/>
            <person name="Mueller R.-W."/>
            <person name="Bruemmer F."/>
            <person name="Labrenz M."/>
            <person name="Spormann A.M."/>
            <person name="Op den Camp H."/>
            <person name="Overmann J."/>
            <person name="Amann R."/>
            <person name="Jetten M.S.M."/>
            <person name="Mascher T."/>
            <person name="Medema M.H."/>
            <person name="Devos D.P."/>
            <person name="Kaster A.-K."/>
            <person name="Ovreas L."/>
            <person name="Rohde M."/>
            <person name="Galperin M.Y."/>
            <person name="Jogler C."/>
        </authorList>
    </citation>
    <scope>NUCLEOTIDE SEQUENCE [LARGE SCALE GENOMIC DNA]</scope>
    <source>
        <strain evidence="14 15">Pan44</strain>
    </source>
</reference>
<evidence type="ECO:0000256" key="1">
    <source>
        <dbReference type="ARBA" id="ARBA00005051"/>
    </source>
</evidence>
<dbReference type="InterPro" id="IPR000550">
    <property type="entry name" value="Hppk"/>
</dbReference>
<accession>A0A517SIM7</accession>
<dbReference type="UniPathway" id="UPA00077">
    <property type="reaction ID" value="UER00155"/>
</dbReference>
<keyword evidence="7 14" id="KW-0418">Kinase</keyword>
<keyword evidence="8" id="KW-0067">ATP-binding</keyword>
<dbReference type="OrthoDB" id="9808041at2"/>
<organism evidence="14 15">
    <name type="scientific">Caulifigura coniformis</name>
    <dbReference type="NCBI Taxonomy" id="2527983"/>
    <lineage>
        <taxon>Bacteria</taxon>
        <taxon>Pseudomonadati</taxon>
        <taxon>Planctomycetota</taxon>
        <taxon>Planctomycetia</taxon>
        <taxon>Planctomycetales</taxon>
        <taxon>Planctomycetaceae</taxon>
        <taxon>Caulifigura</taxon>
    </lineage>
</organism>
<dbReference type="InterPro" id="IPR035907">
    <property type="entry name" value="Hppk_sf"/>
</dbReference>
<dbReference type="InParanoid" id="A0A517SIM7"/>
<dbReference type="SUPFAM" id="SSF55083">
    <property type="entry name" value="6-hydroxymethyl-7,8-dihydropterin pyrophosphokinase, HPPK"/>
    <property type="match status" value="1"/>
</dbReference>
<evidence type="ECO:0000256" key="3">
    <source>
        <dbReference type="ARBA" id="ARBA00013253"/>
    </source>
</evidence>
<evidence type="ECO:0000256" key="2">
    <source>
        <dbReference type="ARBA" id="ARBA00005810"/>
    </source>
</evidence>
<keyword evidence="9" id="KW-0289">Folate biosynthesis</keyword>